<dbReference type="RefSeq" id="WP_167983223.1">
    <property type="nucleotide sequence ID" value="NZ_JAATEJ010000008.1"/>
</dbReference>
<dbReference type="Proteomes" id="UP000734511">
    <property type="component" value="Unassembled WGS sequence"/>
</dbReference>
<feature type="domain" description="Beta-ketoacyl-[acyl-carrier-protein] synthase III C-terminal" evidence="4">
    <location>
        <begin position="234"/>
        <end position="325"/>
    </location>
</feature>
<evidence type="ECO:0000256" key="1">
    <source>
        <dbReference type="ARBA" id="ARBA00022490"/>
    </source>
</evidence>
<dbReference type="Gene3D" id="3.40.47.10">
    <property type="match status" value="2"/>
</dbReference>
<sequence>MGTDLPPATTVETAIEKGLVEAGRAAELGYRSVLVAEQGSGPEFAVNAGRTAVERSGIDPAEFGLLLHSYIWFQGRSIWATASYVAAQALSVHVPAYDVLQRCNAGVGALELAASHLTAGTRGSAVLLTTGDRFAAPAIDQWNTHGKAMYGDGGTALVLAKGRGFARVLSTVTTSDNHFEGMARGTRPLDELPPDPQVPVDLVAPYKEFTAEVDATEIYTRLFGRIHAARDQALEEAGVKIEDVKRVADAATRGGIDDNLYAQLYGFSAEQTSWEFGRRTGHLGAGDQFAGLEDILRKGSVVPGDVVMLFGGGAGFSCTAVVLEIQEVPSF</sequence>
<proteinExistence type="predicted"/>
<keyword evidence="7" id="KW-1185">Reference proteome</keyword>
<dbReference type="EMBL" id="JAATEJ010000008">
    <property type="protein sequence ID" value="NJP44360.1"/>
    <property type="molecule type" value="Genomic_DNA"/>
</dbReference>
<organism evidence="6 7">
    <name type="scientific">Actinacidiphila epipremni</name>
    <dbReference type="NCBI Taxonomy" id="2053013"/>
    <lineage>
        <taxon>Bacteria</taxon>
        <taxon>Bacillati</taxon>
        <taxon>Actinomycetota</taxon>
        <taxon>Actinomycetes</taxon>
        <taxon>Kitasatosporales</taxon>
        <taxon>Streptomycetaceae</taxon>
        <taxon>Actinacidiphila</taxon>
    </lineage>
</organism>
<dbReference type="PANTHER" id="PTHR34069">
    <property type="entry name" value="3-OXOACYL-[ACYL-CARRIER-PROTEIN] SYNTHASE 3"/>
    <property type="match status" value="1"/>
</dbReference>
<dbReference type="InterPro" id="IPR013751">
    <property type="entry name" value="ACP_syn_III_N"/>
</dbReference>
<dbReference type="InterPro" id="IPR016039">
    <property type="entry name" value="Thiolase-like"/>
</dbReference>
<evidence type="ECO:0000259" key="4">
    <source>
        <dbReference type="Pfam" id="PF08541"/>
    </source>
</evidence>
<keyword evidence="1" id="KW-0963">Cytoplasm</keyword>
<evidence type="ECO:0000259" key="5">
    <source>
        <dbReference type="Pfam" id="PF08545"/>
    </source>
</evidence>
<dbReference type="Pfam" id="PF08541">
    <property type="entry name" value="ACP_syn_III_C"/>
    <property type="match status" value="1"/>
</dbReference>
<gene>
    <name evidence="6" type="ORF">HCN08_13255</name>
</gene>
<evidence type="ECO:0000256" key="3">
    <source>
        <dbReference type="ARBA" id="ARBA00023315"/>
    </source>
</evidence>
<keyword evidence="3" id="KW-0012">Acyltransferase</keyword>
<protein>
    <submittedName>
        <fullName evidence="6">Secondary metabolite biosynthesis protein</fullName>
    </submittedName>
</protein>
<accession>A0ABX0ZKH0</accession>
<keyword evidence="2" id="KW-0808">Transferase</keyword>
<comment type="caution">
    <text evidence="6">The sequence shown here is derived from an EMBL/GenBank/DDBJ whole genome shotgun (WGS) entry which is preliminary data.</text>
</comment>
<dbReference type="CDD" id="cd00827">
    <property type="entry name" value="init_cond_enzymes"/>
    <property type="match status" value="1"/>
</dbReference>
<feature type="domain" description="Beta-ketoacyl-[acyl-carrier-protein] synthase III N-terminal" evidence="5">
    <location>
        <begin position="97"/>
        <end position="176"/>
    </location>
</feature>
<evidence type="ECO:0000313" key="6">
    <source>
        <dbReference type="EMBL" id="NJP44360.1"/>
    </source>
</evidence>
<dbReference type="InterPro" id="IPR013747">
    <property type="entry name" value="ACP_syn_III_C"/>
</dbReference>
<dbReference type="Pfam" id="PF08545">
    <property type="entry name" value="ACP_syn_III"/>
    <property type="match status" value="1"/>
</dbReference>
<reference evidence="6 7" key="1">
    <citation type="submission" date="2020-03" db="EMBL/GenBank/DDBJ databases">
        <title>WGS of actinomycetes isolated from Thailand.</title>
        <authorList>
            <person name="Thawai C."/>
        </authorList>
    </citation>
    <scope>NUCLEOTIDE SEQUENCE [LARGE SCALE GENOMIC DNA]</scope>
    <source>
        <strain evidence="6 7">PRB2-1</strain>
    </source>
</reference>
<dbReference type="SUPFAM" id="SSF53901">
    <property type="entry name" value="Thiolase-like"/>
    <property type="match status" value="1"/>
</dbReference>
<evidence type="ECO:0000256" key="2">
    <source>
        <dbReference type="ARBA" id="ARBA00022679"/>
    </source>
</evidence>
<evidence type="ECO:0000313" key="7">
    <source>
        <dbReference type="Proteomes" id="UP000734511"/>
    </source>
</evidence>
<dbReference type="PANTHER" id="PTHR34069:SF2">
    <property type="entry name" value="BETA-KETOACYL-[ACYL-CARRIER-PROTEIN] SYNTHASE III"/>
    <property type="match status" value="1"/>
</dbReference>
<name>A0ABX0ZKH0_9ACTN</name>